<dbReference type="PRINTS" id="PR00080">
    <property type="entry name" value="SDRFAMILY"/>
</dbReference>
<dbReference type="InterPro" id="IPR036291">
    <property type="entry name" value="NAD(P)-bd_dom_sf"/>
</dbReference>
<organism evidence="2 3">
    <name type="scientific">Staurois parvus</name>
    <dbReference type="NCBI Taxonomy" id="386267"/>
    <lineage>
        <taxon>Eukaryota</taxon>
        <taxon>Metazoa</taxon>
        <taxon>Chordata</taxon>
        <taxon>Craniata</taxon>
        <taxon>Vertebrata</taxon>
        <taxon>Euteleostomi</taxon>
        <taxon>Amphibia</taxon>
        <taxon>Batrachia</taxon>
        <taxon>Anura</taxon>
        <taxon>Neobatrachia</taxon>
        <taxon>Ranoidea</taxon>
        <taxon>Ranidae</taxon>
        <taxon>Staurois</taxon>
    </lineage>
</organism>
<proteinExistence type="inferred from homology"/>
<comment type="similarity">
    <text evidence="1">Belongs to the short-chain dehydrogenases/reductases (SDR) family.</text>
</comment>
<dbReference type="CDD" id="cd05325">
    <property type="entry name" value="carb_red_sniffer_like_SDR_c"/>
    <property type="match status" value="1"/>
</dbReference>
<dbReference type="SUPFAM" id="SSF51735">
    <property type="entry name" value="NAD(P)-binding Rossmann-fold domains"/>
    <property type="match status" value="1"/>
</dbReference>
<comment type="caution">
    <text evidence="2">The sequence shown here is derived from an EMBL/GenBank/DDBJ whole genome shotgun (WGS) entry which is preliminary data.</text>
</comment>
<dbReference type="Pfam" id="PF00106">
    <property type="entry name" value="adh_short"/>
    <property type="match status" value="1"/>
</dbReference>
<protein>
    <recommendedName>
        <fullName evidence="4">C-factor-like</fullName>
    </recommendedName>
</protein>
<evidence type="ECO:0000313" key="3">
    <source>
        <dbReference type="Proteomes" id="UP001162483"/>
    </source>
</evidence>
<evidence type="ECO:0000256" key="1">
    <source>
        <dbReference type="RuleBase" id="RU000363"/>
    </source>
</evidence>
<dbReference type="PRINTS" id="PR00081">
    <property type="entry name" value="GDHRDH"/>
</dbReference>
<name>A0ABN9BG03_9NEOB</name>
<sequence length="254" mass="27370">MAPQRILITGCNRGIGLELVCQLLQQPSPPVQIFATCRDPDSPQNQKLNDLAAQNPGVVVIKLEATNSQSIQEARKEVEKHLNGAGLNVLVNNAGIMTGSSLESANADDMLNVYNTNVVGPLLITRAFLPFLKKAAEENPGKPLSCGKSALINVSTLLGSIEKTPETFTPYPVLSYRCSKAALNMLTRCQSEGYKKDGILCTALHPGWVQTDLGGPHAHLTVDQSVKGIIKVLDKLSEKHAGILVNWEGDIVPW</sequence>
<keyword evidence="3" id="KW-1185">Reference proteome</keyword>
<dbReference type="Proteomes" id="UP001162483">
    <property type="component" value="Unassembled WGS sequence"/>
</dbReference>
<gene>
    <name evidence="2" type="ORF">SPARVUS_LOCUS2842275</name>
</gene>
<dbReference type="InterPro" id="IPR051468">
    <property type="entry name" value="Fungal_SecMetab_SDRs"/>
</dbReference>
<accession>A0ABN9BG03</accession>
<evidence type="ECO:0000313" key="2">
    <source>
        <dbReference type="EMBL" id="CAI9546514.1"/>
    </source>
</evidence>
<evidence type="ECO:0008006" key="4">
    <source>
        <dbReference type="Google" id="ProtNLM"/>
    </source>
</evidence>
<reference evidence="2" key="1">
    <citation type="submission" date="2023-05" db="EMBL/GenBank/DDBJ databases">
        <authorList>
            <person name="Stuckert A."/>
        </authorList>
    </citation>
    <scope>NUCLEOTIDE SEQUENCE</scope>
</reference>
<dbReference type="EMBL" id="CATNWA010003858">
    <property type="protein sequence ID" value="CAI9546514.1"/>
    <property type="molecule type" value="Genomic_DNA"/>
</dbReference>
<dbReference type="Gene3D" id="3.40.50.720">
    <property type="entry name" value="NAD(P)-binding Rossmann-like Domain"/>
    <property type="match status" value="1"/>
</dbReference>
<dbReference type="PANTHER" id="PTHR43544:SF21">
    <property type="entry name" value="C-FACTOR"/>
    <property type="match status" value="1"/>
</dbReference>
<dbReference type="InterPro" id="IPR002347">
    <property type="entry name" value="SDR_fam"/>
</dbReference>
<dbReference type="PANTHER" id="PTHR43544">
    <property type="entry name" value="SHORT-CHAIN DEHYDROGENASE/REDUCTASE"/>
    <property type="match status" value="1"/>
</dbReference>